<evidence type="ECO:0000256" key="1">
    <source>
        <dbReference type="SAM" id="MobiDB-lite"/>
    </source>
</evidence>
<keyword evidence="3" id="KW-1185">Reference proteome</keyword>
<dbReference type="EMBL" id="KN832569">
    <property type="protein sequence ID" value="KII84833.1"/>
    <property type="molecule type" value="Genomic_DNA"/>
</dbReference>
<name>A0A0C9T9B1_PLICR</name>
<sequence length="250" mass="28086">MAPPDSPLQTRALQPSYPSNPRPRQSSDSPPAPSRVLTATTPRRARSPTSLASSSEFTSSTSTEATTVEAYVPPSVIARLKKLDPDGPRCLITNKSVDLDFAYCVPRDLDPSTLERLEYAWNLKPQTLNTDTRYNVFPLNRQLHRLFDSDDWILLPSEEVIRSYIEMNGRMPIGADFPHQPVRSSLSGPSFLQEIHSSFFSGGGAGRDVRVHAHSEENDVLHQPVFRAMERGQEDRQGHVRIQLRRKEVV</sequence>
<gene>
    <name evidence="2" type="ORF">PLICRDRAFT_57344</name>
</gene>
<dbReference type="HOGENOM" id="CLU_1111764_0_0_1"/>
<feature type="compositionally biased region" description="Low complexity" evidence="1">
    <location>
        <begin position="37"/>
        <end position="65"/>
    </location>
</feature>
<accession>A0A0C9T9B1</accession>
<evidence type="ECO:0008006" key="4">
    <source>
        <dbReference type="Google" id="ProtNLM"/>
    </source>
</evidence>
<feature type="compositionally biased region" description="Polar residues" evidence="1">
    <location>
        <begin position="7"/>
        <end position="29"/>
    </location>
</feature>
<evidence type="ECO:0000313" key="2">
    <source>
        <dbReference type="EMBL" id="KII84833.1"/>
    </source>
</evidence>
<dbReference type="Proteomes" id="UP000053263">
    <property type="component" value="Unassembled WGS sequence"/>
</dbReference>
<reference evidence="2 3" key="1">
    <citation type="submission" date="2014-06" db="EMBL/GenBank/DDBJ databases">
        <title>Evolutionary Origins and Diversification of the Mycorrhizal Mutualists.</title>
        <authorList>
            <consortium name="DOE Joint Genome Institute"/>
            <consortium name="Mycorrhizal Genomics Consortium"/>
            <person name="Kohler A."/>
            <person name="Kuo A."/>
            <person name="Nagy L.G."/>
            <person name="Floudas D."/>
            <person name="Copeland A."/>
            <person name="Barry K.W."/>
            <person name="Cichocki N."/>
            <person name="Veneault-Fourrey C."/>
            <person name="LaButti K."/>
            <person name="Lindquist E.A."/>
            <person name="Lipzen A."/>
            <person name="Lundell T."/>
            <person name="Morin E."/>
            <person name="Murat C."/>
            <person name="Riley R."/>
            <person name="Ohm R."/>
            <person name="Sun H."/>
            <person name="Tunlid A."/>
            <person name="Henrissat B."/>
            <person name="Grigoriev I.V."/>
            <person name="Hibbett D.S."/>
            <person name="Martin F."/>
        </authorList>
    </citation>
    <scope>NUCLEOTIDE SEQUENCE [LARGE SCALE GENOMIC DNA]</scope>
    <source>
        <strain evidence="2 3">FD-325 SS-3</strain>
    </source>
</reference>
<feature type="region of interest" description="Disordered" evidence="1">
    <location>
        <begin position="1"/>
        <end position="65"/>
    </location>
</feature>
<dbReference type="OrthoDB" id="3133596at2759"/>
<organism evidence="2 3">
    <name type="scientific">Plicaturopsis crispa FD-325 SS-3</name>
    <dbReference type="NCBI Taxonomy" id="944288"/>
    <lineage>
        <taxon>Eukaryota</taxon>
        <taxon>Fungi</taxon>
        <taxon>Dikarya</taxon>
        <taxon>Basidiomycota</taxon>
        <taxon>Agaricomycotina</taxon>
        <taxon>Agaricomycetes</taxon>
        <taxon>Agaricomycetidae</taxon>
        <taxon>Amylocorticiales</taxon>
        <taxon>Amylocorticiaceae</taxon>
        <taxon>Plicatura</taxon>
        <taxon>Plicaturopsis crispa</taxon>
    </lineage>
</organism>
<proteinExistence type="predicted"/>
<evidence type="ECO:0000313" key="3">
    <source>
        <dbReference type="Proteomes" id="UP000053263"/>
    </source>
</evidence>
<protein>
    <recommendedName>
        <fullName evidence="4">HNH nuclease domain-containing protein</fullName>
    </recommendedName>
</protein>
<dbReference type="AlphaFoldDB" id="A0A0C9T9B1"/>